<proteinExistence type="predicted"/>
<name>A0A9P4NT10_9PEZI</name>
<comment type="caution">
    <text evidence="2">The sequence shown here is derived from an EMBL/GenBank/DDBJ whole genome shotgun (WGS) entry which is preliminary data.</text>
</comment>
<evidence type="ECO:0000259" key="1">
    <source>
        <dbReference type="SMART" id="SM01111"/>
    </source>
</evidence>
<dbReference type="OrthoDB" id="2441380at2759"/>
<dbReference type="InterPro" id="IPR011058">
    <property type="entry name" value="Cyanovirin-N"/>
</dbReference>
<dbReference type="EMBL" id="MU007030">
    <property type="protein sequence ID" value="KAF2431634.1"/>
    <property type="molecule type" value="Genomic_DNA"/>
</dbReference>
<dbReference type="Pfam" id="PF08881">
    <property type="entry name" value="CVNH"/>
    <property type="match status" value="1"/>
</dbReference>
<protein>
    <submittedName>
        <fullName evidence="2">Cyanovirin-N</fullName>
    </submittedName>
</protein>
<evidence type="ECO:0000313" key="2">
    <source>
        <dbReference type="EMBL" id="KAF2431634.1"/>
    </source>
</evidence>
<organism evidence="2 3">
    <name type="scientific">Tothia fuscella</name>
    <dbReference type="NCBI Taxonomy" id="1048955"/>
    <lineage>
        <taxon>Eukaryota</taxon>
        <taxon>Fungi</taxon>
        <taxon>Dikarya</taxon>
        <taxon>Ascomycota</taxon>
        <taxon>Pezizomycotina</taxon>
        <taxon>Dothideomycetes</taxon>
        <taxon>Pleosporomycetidae</taxon>
        <taxon>Venturiales</taxon>
        <taxon>Cylindrosympodiaceae</taxon>
        <taxon>Tothia</taxon>
    </lineage>
</organism>
<dbReference type="PANTHER" id="PTHR42076:SF1">
    <property type="entry name" value="CYANOVIRIN-N DOMAIN-CONTAINING PROTEIN"/>
    <property type="match status" value="1"/>
</dbReference>
<dbReference type="AlphaFoldDB" id="A0A9P4NT10"/>
<dbReference type="Proteomes" id="UP000800235">
    <property type="component" value="Unassembled WGS sequence"/>
</dbReference>
<feature type="domain" description="Cyanovirin-N" evidence="1">
    <location>
        <begin position="3"/>
        <end position="99"/>
    </location>
</feature>
<gene>
    <name evidence="2" type="ORF">EJ08DRAFT_712412</name>
</gene>
<accession>A0A9P4NT10</accession>
<sequence>MVSNNLRVTSGHVLRANISRNDGTWVKAALDLNRILGNFNGMFTANYSKTARNIMFNPTEGTASVPALRAELADIHGYWRHHDVNLEDRLKAENGWFCFDGNYSPRVPK</sequence>
<dbReference type="SUPFAM" id="SSF51322">
    <property type="entry name" value="Cyanovirin-N"/>
    <property type="match status" value="1"/>
</dbReference>
<evidence type="ECO:0000313" key="3">
    <source>
        <dbReference type="Proteomes" id="UP000800235"/>
    </source>
</evidence>
<dbReference type="PANTHER" id="PTHR42076">
    <property type="entry name" value="CYANOVIRIN-N HOMOLOG"/>
    <property type="match status" value="1"/>
</dbReference>
<dbReference type="InterPro" id="IPR036673">
    <property type="entry name" value="Cyanovirin-N_sf"/>
</dbReference>
<reference evidence="2" key="1">
    <citation type="journal article" date="2020" name="Stud. Mycol.">
        <title>101 Dothideomycetes genomes: a test case for predicting lifestyles and emergence of pathogens.</title>
        <authorList>
            <person name="Haridas S."/>
            <person name="Albert R."/>
            <person name="Binder M."/>
            <person name="Bloem J."/>
            <person name="Labutti K."/>
            <person name="Salamov A."/>
            <person name="Andreopoulos B."/>
            <person name="Baker S."/>
            <person name="Barry K."/>
            <person name="Bills G."/>
            <person name="Bluhm B."/>
            <person name="Cannon C."/>
            <person name="Castanera R."/>
            <person name="Culley D."/>
            <person name="Daum C."/>
            <person name="Ezra D."/>
            <person name="Gonzalez J."/>
            <person name="Henrissat B."/>
            <person name="Kuo A."/>
            <person name="Liang C."/>
            <person name="Lipzen A."/>
            <person name="Lutzoni F."/>
            <person name="Magnuson J."/>
            <person name="Mondo S."/>
            <person name="Nolan M."/>
            <person name="Ohm R."/>
            <person name="Pangilinan J."/>
            <person name="Park H.-J."/>
            <person name="Ramirez L."/>
            <person name="Alfaro M."/>
            <person name="Sun H."/>
            <person name="Tritt A."/>
            <person name="Yoshinaga Y."/>
            <person name="Zwiers L.-H."/>
            <person name="Turgeon B."/>
            <person name="Goodwin S."/>
            <person name="Spatafora J."/>
            <person name="Crous P."/>
            <person name="Grigoriev I."/>
        </authorList>
    </citation>
    <scope>NUCLEOTIDE SEQUENCE</scope>
    <source>
        <strain evidence="2">CBS 130266</strain>
    </source>
</reference>
<keyword evidence="3" id="KW-1185">Reference proteome</keyword>
<dbReference type="SMART" id="SM01111">
    <property type="entry name" value="CVNH"/>
    <property type="match status" value="1"/>
</dbReference>
<dbReference type="Gene3D" id="2.30.60.10">
    <property type="entry name" value="Cyanovirin-N"/>
    <property type="match status" value="1"/>
</dbReference>